<dbReference type="InterPro" id="IPR035068">
    <property type="entry name" value="TldD/PmbA_N"/>
</dbReference>
<dbReference type="PANTHER" id="PTHR43421">
    <property type="entry name" value="METALLOPROTEASE PMBA"/>
    <property type="match status" value="1"/>
</dbReference>
<evidence type="ECO:0000259" key="1">
    <source>
        <dbReference type="Pfam" id="PF19289"/>
    </source>
</evidence>
<name>A0A934Q136_9BURK</name>
<dbReference type="InterPro" id="IPR047657">
    <property type="entry name" value="PmbA"/>
</dbReference>
<dbReference type="AlphaFoldDB" id="A0A934Q136"/>
<dbReference type="InterPro" id="IPR036059">
    <property type="entry name" value="TldD/PmbA_sf"/>
</dbReference>
<protein>
    <recommendedName>
        <fullName evidence="1">Metalloprotease TldD/E C-terminal domain-containing protein</fullName>
    </recommendedName>
</protein>
<dbReference type="InterPro" id="IPR045569">
    <property type="entry name" value="Metalloprtase-TldD/E_C"/>
</dbReference>
<dbReference type="Gene3D" id="3.30.2290.10">
    <property type="entry name" value="PmbA/TldD superfamily"/>
    <property type="match status" value="1"/>
</dbReference>
<dbReference type="PANTHER" id="PTHR43421:SF1">
    <property type="entry name" value="METALLOPROTEASE PMBA"/>
    <property type="match status" value="1"/>
</dbReference>
<dbReference type="Pfam" id="PF19289">
    <property type="entry name" value="PmbA_TldD_3rd"/>
    <property type="match status" value="1"/>
</dbReference>
<dbReference type="EMBL" id="JAEDAO010000001">
    <property type="protein sequence ID" value="MBK0392322.1"/>
    <property type="molecule type" value="Genomic_DNA"/>
</dbReference>
<gene>
    <name evidence="2" type="ORF">I8E28_06950</name>
</gene>
<organism evidence="2 3">
    <name type="scientific">Ramlibacter algicola</name>
    <dbReference type="NCBI Taxonomy" id="2795217"/>
    <lineage>
        <taxon>Bacteria</taxon>
        <taxon>Pseudomonadati</taxon>
        <taxon>Pseudomonadota</taxon>
        <taxon>Betaproteobacteria</taxon>
        <taxon>Burkholderiales</taxon>
        <taxon>Comamonadaceae</taxon>
        <taxon>Ramlibacter</taxon>
    </lineage>
</organism>
<evidence type="ECO:0000313" key="3">
    <source>
        <dbReference type="Proteomes" id="UP000617041"/>
    </source>
</evidence>
<reference evidence="2" key="1">
    <citation type="submission" date="2020-12" db="EMBL/GenBank/DDBJ databases">
        <title>Ramlibacter sp. nov., isolated from a freshwater alga, Cryptomonas.</title>
        <authorList>
            <person name="Kim H.M."/>
            <person name="Jeon C.O."/>
        </authorList>
    </citation>
    <scope>NUCLEOTIDE SEQUENCE</scope>
    <source>
        <strain evidence="2">CrO1</strain>
    </source>
</reference>
<keyword evidence="3" id="KW-1185">Reference proteome</keyword>
<dbReference type="RefSeq" id="WP_200787262.1">
    <property type="nucleotide sequence ID" value="NZ_JAEDAO010000001.1"/>
</dbReference>
<dbReference type="Proteomes" id="UP000617041">
    <property type="component" value="Unassembled WGS sequence"/>
</dbReference>
<comment type="caution">
    <text evidence="2">The sequence shown here is derived from an EMBL/GenBank/DDBJ whole genome shotgun (WGS) entry which is preliminary data.</text>
</comment>
<evidence type="ECO:0000313" key="2">
    <source>
        <dbReference type="EMBL" id="MBK0392322.1"/>
    </source>
</evidence>
<dbReference type="SUPFAM" id="SSF111283">
    <property type="entry name" value="Putative modulator of DNA gyrase, PmbA/TldD"/>
    <property type="match status" value="1"/>
</dbReference>
<dbReference type="GO" id="GO:0005829">
    <property type="term" value="C:cytosol"/>
    <property type="evidence" value="ECO:0007669"/>
    <property type="project" value="TreeGrafter"/>
</dbReference>
<dbReference type="GO" id="GO:0006508">
    <property type="term" value="P:proteolysis"/>
    <property type="evidence" value="ECO:0007669"/>
    <property type="project" value="InterPro"/>
</dbReference>
<dbReference type="GO" id="GO:0008237">
    <property type="term" value="F:metallopeptidase activity"/>
    <property type="evidence" value="ECO:0007669"/>
    <property type="project" value="InterPro"/>
</dbReference>
<feature type="domain" description="Metalloprotease TldD/E C-terminal" evidence="1">
    <location>
        <begin position="225"/>
        <end position="423"/>
    </location>
</feature>
<proteinExistence type="predicted"/>
<accession>A0A934Q136</accession>
<sequence length="424" mass="44118">MQLQAQAEAALAALRAAGFEHAQATASQAVQMELNAIDNEPSLLRSVEAGTLSLAGIVDGRMARTRVTSPDAAGLQQCARQLFQDAMGAPQDAAHALSSGQRARVTQGPQEADPSQLTGALSTLLKFRAEATPTMHLESAIASHERRDFHLLTTGGSDVAGQVGFYTVMAMGSAREGQRSSSFNYTAGHTHDLGGVLDQFGLTAMLRDTTRQVDANPLGEKFVGDVVLAPNAVQDLVGWLLGQLTDASLVAGTSLYRDSAGQPIASPHFNLDLTGDMPGVVGVSSDGFVAPSRAVVRDGVLQALLPTLYGSRKTGVAHVPTPAEGGWDVRAGTTALADLVGGVQRGALVGRLSMGRPAANGDFSGVIKNSFRLQGGEVGGALSETMISGNVATMLRDIIGASRERQAGTGMQLPWLRVANLHFS</sequence>